<proteinExistence type="predicted"/>
<dbReference type="EMBL" id="RMBX01000022">
    <property type="protein sequence ID" value="RPD37914.1"/>
    <property type="molecule type" value="Genomic_DNA"/>
</dbReference>
<gene>
    <name evidence="2" type="ORF">EG028_27580</name>
</gene>
<comment type="caution">
    <text evidence="2">The sequence shown here is derived from an EMBL/GenBank/DDBJ whole genome shotgun (WGS) entry which is preliminary data.</text>
</comment>
<keyword evidence="1" id="KW-0732">Signal</keyword>
<evidence type="ECO:0000256" key="1">
    <source>
        <dbReference type="SAM" id="SignalP"/>
    </source>
</evidence>
<evidence type="ECO:0008006" key="4">
    <source>
        <dbReference type="Google" id="ProtNLM"/>
    </source>
</evidence>
<feature type="signal peptide" evidence="1">
    <location>
        <begin position="1"/>
        <end position="20"/>
    </location>
</feature>
<sequence length="163" mass="18305">MRTISIMTTFLLLIGYISKAQTNCDDLKKENEYLKKTLQINTPTNTVTAAKIDFNLIKCEGNTKSQTISIILTLKNHDANRRILFSPVKATDIEGNEYKSEKISVGSVSESNDLYTDVPLKTVIILSKVLPSVKILKIVPLKFFDPSAGHFQVELKDLTISWK</sequence>
<evidence type="ECO:0000313" key="3">
    <source>
        <dbReference type="Proteomes" id="UP000279089"/>
    </source>
</evidence>
<reference evidence="3" key="1">
    <citation type="submission" date="2018-11" db="EMBL/GenBank/DDBJ databases">
        <title>Chitinophaga lutea sp.nov., isolate from arsenic contaminated soil.</title>
        <authorList>
            <person name="Zong Y."/>
        </authorList>
    </citation>
    <scope>NUCLEOTIDE SEQUENCE [LARGE SCALE GENOMIC DNA]</scope>
    <source>
        <strain evidence="3">YLT18</strain>
    </source>
</reference>
<dbReference type="Proteomes" id="UP000279089">
    <property type="component" value="Unassembled WGS sequence"/>
</dbReference>
<accession>A0A3N4M4C8</accession>
<evidence type="ECO:0000313" key="2">
    <source>
        <dbReference type="EMBL" id="RPD37914.1"/>
    </source>
</evidence>
<dbReference type="RefSeq" id="WP_123864813.1">
    <property type="nucleotide sequence ID" value="NZ_QXZY01000021.1"/>
</dbReference>
<keyword evidence="3" id="KW-1185">Reference proteome</keyword>
<organism evidence="2 3">
    <name type="scientific">Chitinophaga barathri</name>
    <dbReference type="NCBI Taxonomy" id="1647451"/>
    <lineage>
        <taxon>Bacteria</taxon>
        <taxon>Pseudomonadati</taxon>
        <taxon>Bacteroidota</taxon>
        <taxon>Chitinophagia</taxon>
        <taxon>Chitinophagales</taxon>
        <taxon>Chitinophagaceae</taxon>
        <taxon>Chitinophaga</taxon>
    </lineage>
</organism>
<protein>
    <recommendedName>
        <fullName evidence="4">DUF4352 domain-containing protein</fullName>
    </recommendedName>
</protein>
<dbReference type="AlphaFoldDB" id="A0A3N4M4C8"/>
<name>A0A3N4M4C8_9BACT</name>
<feature type="chain" id="PRO_5018275281" description="DUF4352 domain-containing protein" evidence="1">
    <location>
        <begin position="21"/>
        <end position="163"/>
    </location>
</feature>